<dbReference type="InterPro" id="IPR002495">
    <property type="entry name" value="Glyco_trans_8"/>
</dbReference>
<keyword evidence="5" id="KW-1185">Reference proteome</keyword>
<dbReference type="RefSeq" id="WP_279298736.1">
    <property type="nucleotide sequence ID" value="NZ_JAOTIF010000019.1"/>
</dbReference>
<dbReference type="AlphaFoldDB" id="A0A9X2XZ25"/>
<name>A0A9X2XZ25_9BACT</name>
<dbReference type="PANTHER" id="PTHR13778:SF47">
    <property type="entry name" value="LIPOPOLYSACCHARIDE 1,3-GALACTOSYLTRANSFERASE"/>
    <property type="match status" value="1"/>
</dbReference>
<organism evidence="4 5">
    <name type="scientific">Paraflavisolibacter caeni</name>
    <dbReference type="NCBI Taxonomy" id="2982496"/>
    <lineage>
        <taxon>Bacteria</taxon>
        <taxon>Pseudomonadati</taxon>
        <taxon>Bacteroidota</taxon>
        <taxon>Chitinophagia</taxon>
        <taxon>Chitinophagales</taxon>
        <taxon>Chitinophagaceae</taxon>
        <taxon>Paraflavisolibacter</taxon>
    </lineage>
</organism>
<evidence type="ECO:0000256" key="3">
    <source>
        <dbReference type="ARBA" id="ARBA00022723"/>
    </source>
</evidence>
<dbReference type="InterPro" id="IPR029044">
    <property type="entry name" value="Nucleotide-diphossugar_trans"/>
</dbReference>
<evidence type="ECO:0000256" key="2">
    <source>
        <dbReference type="ARBA" id="ARBA00022679"/>
    </source>
</evidence>
<dbReference type="Gene3D" id="3.90.550.10">
    <property type="entry name" value="Spore Coat Polysaccharide Biosynthesis Protein SpsA, Chain A"/>
    <property type="match status" value="1"/>
</dbReference>
<dbReference type="InterPro" id="IPR050748">
    <property type="entry name" value="Glycosyltrans_8_dom-fam"/>
</dbReference>
<gene>
    <name evidence="4" type="ORF">OCK74_19400</name>
</gene>
<reference evidence="4" key="2">
    <citation type="submission" date="2023-04" db="EMBL/GenBank/DDBJ databases">
        <title>Paracnuella aquatica gen. nov., sp. nov., a member of the family Chitinophagaceae isolated from a hot spring.</title>
        <authorList>
            <person name="Wang C."/>
        </authorList>
    </citation>
    <scope>NUCLEOTIDE SEQUENCE</scope>
    <source>
        <strain evidence="4">LB-8</strain>
    </source>
</reference>
<keyword evidence="2" id="KW-0808">Transferase</keyword>
<keyword evidence="1" id="KW-0328">Glycosyltransferase</keyword>
<dbReference type="SUPFAM" id="SSF53448">
    <property type="entry name" value="Nucleotide-diphospho-sugar transferases"/>
    <property type="match status" value="1"/>
</dbReference>
<sequence>MEKPINIALASDAEYLIHARVTLCSLFDSNKSRQFAIYLFTESVSHTEIDKIRELSDKYNNSFHVVQINKKLFEEFFISGHISVATYYRLLIPEMLPTEVQKVLYLDTDIIIKKDIEELWKTDIQKYCLAAVDEKNVDHVQRLQLPTVNSYFNAGVLLINVPVWRQLEVTKRGLHLANKYKNQLLAHDQDILNMLLLDNWIPLSPKWNQTEGHRLGKLIDDPTIIHFVGFKPWTIHCIHPYKNEYYHYYYKMEGFTKKIKDKYTHYLNAFKRRIPFLKQK</sequence>
<protein>
    <submittedName>
        <fullName evidence="4">Glycosyltransferase family 8 protein</fullName>
    </submittedName>
</protein>
<proteinExistence type="predicted"/>
<dbReference type="GO" id="GO:0016757">
    <property type="term" value="F:glycosyltransferase activity"/>
    <property type="evidence" value="ECO:0007669"/>
    <property type="project" value="UniProtKB-KW"/>
</dbReference>
<reference evidence="4" key="1">
    <citation type="submission" date="2022-09" db="EMBL/GenBank/DDBJ databases">
        <authorList>
            <person name="Yuan C."/>
            <person name="Ke Z."/>
        </authorList>
    </citation>
    <scope>NUCLEOTIDE SEQUENCE</scope>
    <source>
        <strain evidence="4">LB-8</strain>
    </source>
</reference>
<evidence type="ECO:0000313" key="5">
    <source>
        <dbReference type="Proteomes" id="UP001155483"/>
    </source>
</evidence>
<dbReference type="PANTHER" id="PTHR13778">
    <property type="entry name" value="GLYCOSYLTRANSFERASE 8 DOMAIN-CONTAINING PROTEIN"/>
    <property type="match status" value="1"/>
</dbReference>
<dbReference type="CDD" id="cd04194">
    <property type="entry name" value="GT8_A4GalT_like"/>
    <property type="match status" value="1"/>
</dbReference>
<dbReference type="GO" id="GO:0046872">
    <property type="term" value="F:metal ion binding"/>
    <property type="evidence" value="ECO:0007669"/>
    <property type="project" value="UniProtKB-KW"/>
</dbReference>
<evidence type="ECO:0000313" key="4">
    <source>
        <dbReference type="EMBL" id="MCU7551297.1"/>
    </source>
</evidence>
<dbReference type="EMBL" id="JAOTIF010000019">
    <property type="protein sequence ID" value="MCU7551297.1"/>
    <property type="molecule type" value="Genomic_DNA"/>
</dbReference>
<evidence type="ECO:0000256" key="1">
    <source>
        <dbReference type="ARBA" id="ARBA00022676"/>
    </source>
</evidence>
<accession>A0A9X2XZ25</accession>
<comment type="caution">
    <text evidence="4">The sequence shown here is derived from an EMBL/GenBank/DDBJ whole genome shotgun (WGS) entry which is preliminary data.</text>
</comment>
<dbReference type="Pfam" id="PF01501">
    <property type="entry name" value="Glyco_transf_8"/>
    <property type="match status" value="1"/>
</dbReference>
<keyword evidence="3" id="KW-0479">Metal-binding</keyword>
<dbReference type="Proteomes" id="UP001155483">
    <property type="component" value="Unassembled WGS sequence"/>
</dbReference>